<dbReference type="InterPro" id="IPR052917">
    <property type="entry name" value="Stress-Dev_Protein"/>
</dbReference>
<dbReference type="Proteomes" id="UP000265692">
    <property type="component" value="Unassembled WGS sequence"/>
</dbReference>
<protein>
    <submittedName>
        <fullName evidence="2">General stress protein</fullName>
    </submittedName>
</protein>
<evidence type="ECO:0000259" key="1">
    <source>
        <dbReference type="Pfam" id="PF16242"/>
    </source>
</evidence>
<reference evidence="2 3" key="1">
    <citation type="submission" date="2018-08" db="EMBL/GenBank/DDBJ databases">
        <title>Lysinibacillus sp. YLB-03 draft genome sequence.</title>
        <authorList>
            <person name="Yu L."/>
        </authorList>
    </citation>
    <scope>NUCLEOTIDE SEQUENCE [LARGE SCALE GENOMIC DNA]</scope>
    <source>
        <strain evidence="2 3">YLB-03</strain>
    </source>
</reference>
<dbReference type="InterPro" id="IPR038725">
    <property type="entry name" value="YdaG_split_barrel_FMN-bd"/>
</dbReference>
<dbReference type="InterPro" id="IPR012349">
    <property type="entry name" value="Split_barrel_FMN-bd"/>
</dbReference>
<evidence type="ECO:0000313" key="3">
    <source>
        <dbReference type="Proteomes" id="UP000265692"/>
    </source>
</evidence>
<dbReference type="Gene3D" id="2.30.110.10">
    <property type="entry name" value="Electron Transport, Fmn-binding Protein, Chain A"/>
    <property type="match status" value="1"/>
</dbReference>
<dbReference type="OrthoDB" id="9795235at2"/>
<dbReference type="AlphaFoldDB" id="A0A396S630"/>
<dbReference type="RefSeq" id="WP_118877020.1">
    <property type="nucleotide sequence ID" value="NZ_QWEI01000008.1"/>
</dbReference>
<comment type="caution">
    <text evidence="2">The sequence shown here is derived from an EMBL/GenBank/DDBJ whole genome shotgun (WGS) entry which is preliminary data.</text>
</comment>
<dbReference type="SUPFAM" id="SSF50475">
    <property type="entry name" value="FMN-binding split barrel"/>
    <property type="match status" value="1"/>
</dbReference>
<name>A0A396S630_9BACL</name>
<dbReference type="PANTHER" id="PTHR34818:SF1">
    <property type="entry name" value="PROTEIN BLI-3"/>
    <property type="match status" value="1"/>
</dbReference>
<evidence type="ECO:0000313" key="2">
    <source>
        <dbReference type="EMBL" id="RHW34752.1"/>
    </source>
</evidence>
<keyword evidence="3" id="KW-1185">Reference proteome</keyword>
<feature type="domain" description="General stress protein FMN-binding split barrel" evidence="1">
    <location>
        <begin position="10"/>
        <end position="150"/>
    </location>
</feature>
<accession>A0A396S630</accession>
<sequence length="164" mass="18832">MNGEEYQKTRETLKNIVESADTAMLVTTTLDGHIVSRPMQLQKVEFNGDLWFLTLKDTEKYYEIKHNDVVNVVIAEKSYASITGHAEIVDDLELKKKFWNKAYEDMFNMDYTDPRVTLIKIHAESAEYWDTGSTVKSAFNFVRKVVGNEEPGKPSNSTNQTLEL</sequence>
<dbReference type="PANTHER" id="PTHR34818">
    <property type="entry name" value="PROTEIN BLI-3"/>
    <property type="match status" value="1"/>
</dbReference>
<dbReference type="Pfam" id="PF16242">
    <property type="entry name" value="Pyrid_ox_like"/>
    <property type="match status" value="1"/>
</dbReference>
<proteinExistence type="predicted"/>
<dbReference type="EMBL" id="QWEI01000008">
    <property type="protein sequence ID" value="RHW34752.1"/>
    <property type="molecule type" value="Genomic_DNA"/>
</dbReference>
<gene>
    <name evidence="2" type="ORF">D1B33_14000</name>
</gene>
<organism evidence="2 3">
    <name type="scientific">Ureibacillus yapensis</name>
    <dbReference type="NCBI Taxonomy" id="2304605"/>
    <lineage>
        <taxon>Bacteria</taxon>
        <taxon>Bacillati</taxon>
        <taxon>Bacillota</taxon>
        <taxon>Bacilli</taxon>
        <taxon>Bacillales</taxon>
        <taxon>Caryophanaceae</taxon>
        <taxon>Ureibacillus</taxon>
    </lineage>
</organism>